<dbReference type="GO" id="GO:0045505">
    <property type="term" value="F:dynein intermediate chain binding"/>
    <property type="evidence" value="ECO:0007669"/>
    <property type="project" value="TreeGrafter"/>
</dbReference>
<keyword evidence="1" id="KW-0505">Motor protein</keyword>
<accession>A0A833QGT3</accession>
<keyword evidence="1" id="KW-0493">Microtubule</keyword>
<sequence>MMENKAVIGETDMLQVMQQDALRFAGKALDQYDVTDSTEIARLIKKEFDRLYGQGWQCIVGRDFGCFVTHQCGCFIYFTIGTLSILLFRGAVASEEETGHQIAMEPVQP</sequence>
<dbReference type="PANTHER" id="PTHR11886:SF70">
    <property type="entry name" value="DYNEIN LIGHT CHAIN"/>
    <property type="match status" value="1"/>
</dbReference>
<dbReference type="EMBL" id="SWLB01000025">
    <property type="protein sequence ID" value="KAF3322494.1"/>
    <property type="molecule type" value="Genomic_DNA"/>
</dbReference>
<evidence type="ECO:0000256" key="1">
    <source>
        <dbReference type="RuleBase" id="RU365010"/>
    </source>
</evidence>
<evidence type="ECO:0000313" key="3">
    <source>
        <dbReference type="Proteomes" id="UP000623129"/>
    </source>
</evidence>
<keyword evidence="1" id="KW-0243">Dynein</keyword>
<dbReference type="AlphaFoldDB" id="A0A833QGT3"/>
<comment type="caution">
    <text evidence="2">The sequence shown here is derived from an EMBL/GenBank/DDBJ whole genome shotgun (WGS) entry which is preliminary data.</text>
</comment>
<dbReference type="SUPFAM" id="SSF54648">
    <property type="entry name" value="DLC"/>
    <property type="match status" value="1"/>
</dbReference>
<dbReference type="PANTHER" id="PTHR11886">
    <property type="entry name" value="DYNEIN LIGHT CHAIN"/>
    <property type="match status" value="1"/>
</dbReference>
<dbReference type="GO" id="GO:0007017">
    <property type="term" value="P:microtubule-based process"/>
    <property type="evidence" value="ECO:0007669"/>
    <property type="project" value="InterPro"/>
</dbReference>
<comment type="subcellular location">
    <subcellularLocation>
        <location evidence="1">Cytoplasm</location>
        <location evidence="1">Cytoskeleton</location>
    </subcellularLocation>
</comment>
<dbReference type="GO" id="GO:0005874">
    <property type="term" value="C:microtubule"/>
    <property type="evidence" value="ECO:0007669"/>
    <property type="project" value="UniProtKB-KW"/>
</dbReference>
<protein>
    <recommendedName>
        <fullName evidence="1">Dynein light chain</fullName>
    </recommendedName>
</protein>
<keyword evidence="1" id="KW-0206">Cytoskeleton</keyword>
<keyword evidence="3" id="KW-1185">Reference proteome</keyword>
<name>A0A833QGT3_9POAL</name>
<organism evidence="2 3">
    <name type="scientific">Carex littledalei</name>
    <dbReference type="NCBI Taxonomy" id="544730"/>
    <lineage>
        <taxon>Eukaryota</taxon>
        <taxon>Viridiplantae</taxon>
        <taxon>Streptophyta</taxon>
        <taxon>Embryophyta</taxon>
        <taxon>Tracheophyta</taxon>
        <taxon>Spermatophyta</taxon>
        <taxon>Magnoliopsida</taxon>
        <taxon>Liliopsida</taxon>
        <taxon>Poales</taxon>
        <taxon>Cyperaceae</taxon>
        <taxon>Cyperoideae</taxon>
        <taxon>Cariceae</taxon>
        <taxon>Carex</taxon>
        <taxon>Carex subgen. Euthyceras</taxon>
    </lineage>
</organism>
<keyword evidence="1" id="KW-0963">Cytoplasm</keyword>
<dbReference type="InterPro" id="IPR037177">
    <property type="entry name" value="DLC_sf"/>
</dbReference>
<dbReference type="InterPro" id="IPR001372">
    <property type="entry name" value="Dynein_light_chain_typ-1/2"/>
</dbReference>
<dbReference type="Proteomes" id="UP000623129">
    <property type="component" value="Unassembled WGS sequence"/>
</dbReference>
<comment type="similarity">
    <text evidence="1">Belongs to the dynein light chain family.</text>
</comment>
<dbReference type="SMART" id="SM01375">
    <property type="entry name" value="Dynein_light"/>
    <property type="match status" value="1"/>
</dbReference>
<evidence type="ECO:0000313" key="2">
    <source>
        <dbReference type="EMBL" id="KAF3322494.1"/>
    </source>
</evidence>
<dbReference type="FunFam" id="3.30.740.10:FF:000008">
    <property type="entry name" value="Dynein light chain"/>
    <property type="match status" value="1"/>
</dbReference>
<dbReference type="Pfam" id="PF01221">
    <property type="entry name" value="Dynein_light"/>
    <property type="match status" value="1"/>
</dbReference>
<gene>
    <name evidence="2" type="ORF">FCM35_KLT13635</name>
</gene>
<dbReference type="OrthoDB" id="10033309at2759"/>
<dbReference type="CDD" id="cd21452">
    <property type="entry name" value="DLC-like_DYNLL1_DYNLL2"/>
    <property type="match status" value="1"/>
</dbReference>
<dbReference type="Gene3D" id="3.30.740.10">
    <property type="entry name" value="Protein Inhibitor Of Neuronal Nitric Oxide Synthase"/>
    <property type="match status" value="1"/>
</dbReference>
<proteinExistence type="inferred from homology"/>
<dbReference type="GO" id="GO:0005868">
    <property type="term" value="C:cytoplasmic dynein complex"/>
    <property type="evidence" value="ECO:0007669"/>
    <property type="project" value="TreeGrafter"/>
</dbReference>
<reference evidence="2" key="1">
    <citation type="submission" date="2020-01" db="EMBL/GenBank/DDBJ databases">
        <title>Genome sequence of Kobresia littledalei, the first chromosome-level genome in the family Cyperaceae.</title>
        <authorList>
            <person name="Qu G."/>
        </authorList>
    </citation>
    <scope>NUCLEOTIDE SEQUENCE</scope>
    <source>
        <strain evidence="2">C.B.Clarke</strain>
        <tissue evidence="2">Leaf</tissue>
    </source>
</reference>